<organism evidence="1 2">
    <name type="scientific">Nibea albiflora</name>
    <name type="common">Yellow drum</name>
    <name type="synonym">Corvina albiflora</name>
    <dbReference type="NCBI Taxonomy" id="240163"/>
    <lineage>
        <taxon>Eukaryota</taxon>
        <taxon>Metazoa</taxon>
        <taxon>Chordata</taxon>
        <taxon>Craniata</taxon>
        <taxon>Vertebrata</taxon>
        <taxon>Euteleostomi</taxon>
        <taxon>Actinopterygii</taxon>
        <taxon>Neopterygii</taxon>
        <taxon>Teleostei</taxon>
        <taxon>Neoteleostei</taxon>
        <taxon>Acanthomorphata</taxon>
        <taxon>Eupercaria</taxon>
        <taxon>Sciaenidae</taxon>
        <taxon>Nibea</taxon>
    </lineage>
</organism>
<accession>A0ACB7F0E9</accession>
<evidence type="ECO:0000313" key="2">
    <source>
        <dbReference type="Proteomes" id="UP000805704"/>
    </source>
</evidence>
<keyword evidence="2" id="KW-1185">Reference proteome</keyword>
<feature type="non-terminal residue" evidence="1">
    <location>
        <position position="1"/>
    </location>
</feature>
<reference evidence="1" key="1">
    <citation type="submission" date="2020-04" db="EMBL/GenBank/DDBJ databases">
        <title>A chromosome-scale assembly and high-density genetic map of the yellow drum (Nibea albiflora) genome.</title>
        <authorList>
            <person name="Xu D."/>
            <person name="Zhang W."/>
            <person name="Chen R."/>
            <person name="Tan P."/>
            <person name="Wang L."/>
            <person name="Song H."/>
            <person name="Tian L."/>
            <person name="Zhu Q."/>
            <person name="Wang B."/>
        </authorList>
    </citation>
    <scope>NUCLEOTIDE SEQUENCE</scope>
    <source>
        <strain evidence="1">ZJHYS-2018</strain>
    </source>
</reference>
<sequence length="57" mass="6212">SAAFANWPLHSSVSQDGTSDGALSTKRKKKKKKKNRPLGVKQLRAPQTHGLSRKALT</sequence>
<feature type="non-terminal residue" evidence="1">
    <location>
        <position position="57"/>
    </location>
</feature>
<gene>
    <name evidence="1" type="ORF">GBF38_001259</name>
</gene>
<dbReference type="Proteomes" id="UP000805704">
    <property type="component" value="Chromosome 20"/>
</dbReference>
<comment type="caution">
    <text evidence="1">The sequence shown here is derived from an EMBL/GenBank/DDBJ whole genome shotgun (WGS) entry which is preliminary data.</text>
</comment>
<protein>
    <submittedName>
        <fullName evidence="1">Uncharacterized protein</fullName>
    </submittedName>
</protein>
<proteinExistence type="predicted"/>
<dbReference type="EMBL" id="CM024808">
    <property type="protein sequence ID" value="KAG8006516.1"/>
    <property type="molecule type" value="Genomic_DNA"/>
</dbReference>
<evidence type="ECO:0000313" key="1">
    <source>
        <dbReference type="EMBL" id="KAG8006516.1"/>
    </source>
</evidence>
<name>A0ACB7F0E9_NIBAL</name>